<proteinExistence type="predicted"/>
<evidence type="ECO:0000313" key="3">
    <source>
        <dbReference type="EMBL" id="KAK3102726.1"/>
    </source>
</evidence>
<dbReference type="SUPFAM" id="SSF53850">
    <property type="entry name" value="Periplasmic binding protein-like II"/>
    <property type="match status" value="2"/>
</dbReference>
<dbReference type="InterPro" id="IPR001638">
    <property type="entry name" value="Solute-binding_3/MltF_N"/>
</dbReference>
<dbReference type="Pfam" id="PF00497">
    <property type="entry name" value="SBP_bac_3"/>
    <property type="match status" value="1"/>
</dbReference>
<accession>A0AA88YR48</accession>
<gene>
    <name evidence="3" type="ORF">FSP39_013459</name>
</gene>
<evidence type="ECO:0000313" key="4">
    <source>
        <dbReference type="Proteomes" id="UP001186944"/>
    </source>
</evidence>
<evidence type="ECO:0000259" key="2">
    <source>
        <dbReference type="Pfam" id="PF00497"/>
    </source>
</evidence>
<sequence>METEGLIILCKYILYVEFHKEPDQGVRRFRVLWYDEQGHVIGADLDLVREGLMAGWFDGCMGFVSSPERMNSVEFTDPFRIQQSSFAVQRGNPKGFNPADISNSIITYLDGAYTNEECLKRLNIGTPKQIIVAKGILEGRELMLNGTADALFSPRTAFRRLDVLDTKYRCDSKGTGVMIKKGSDLASWWNPAFKVFYESGRYTKHCATINEKYKVCKIAGEKCEILIQPFEECVRTYNGKFYPGRGLMAGWFDACVNFVSSVDRVNSLSFTNKIREAYSKFAVYKGNPKGFDPNNISESTIVHLNGAYANEQCMVRIGLGRPKRVIVAATIDEAKALMLNQTGDALFSQRSSFNELDVIPTDFHCDINGSSMMVKKGSTLPDWWNPAFDKYYKSGAYSTNCEGANKKYGGHYLFTIKF</sequence>
<dbReference type="Gene3D" id="3.40.190.10">
    <property type="entry name" value="Periplasmic binding protein-like II"/>
    <property type="match status" value="2"/>
</dbReference>
<organism evidence="3 4">
    <name type="scientific">Pinctada imbricata</name>
    <name type="common">Atlantic pearl-oyster</name>
    <name type="synonym">Pinctada martensii</name>
    <dbReference type="NCBI Taxonomy" id="66713"/>
    <lineage>
        <taxon>Eukaryota</taxon>
        <taxon>Metazoa</taxon>
        <taxon>Spiralia</taxon>
        <taxon>Lophotrochozoa</taxon>
        <taxon>Mollusca</taxon>
        <taxon>Bivalvia</taxon>
        <taxon>Autobranchia</taxon>
        <taxon>Pteriomorphia</taxon>
        <taxon>Pterioida</taxon>
        <taxon>Pterioidea</taxon>
        <taxon>Pteriidae</taxon>
        <taxon>Pinctada</taxon>
    </lineage>
</organism>
<feature type="domain" description="Solute-binding protein family 3/N-terminal" evidence="2">
    <location>
        <begin position="49"/>
        <end position="204"/>
    </location>
</feature>
<name>A0AA88YR48_PINIB</name>
<dbReference type="Proteomes" id="UP001186944">
    <property type="component" value="Unassembled WGS sequence"/>
</dbReference>
<dbReference type="EMBL" id="VSWD01000005">
    <property type="protein sequence ID" value="KAK3102726.1"/>
    <property type="molecule type" value="Genomic_DNA"/>
</dbReference>
<dbReference type="PANTHER" id="PTHR35936:SF19">
    <property type="entry name" value="AMINO-ACID-BINDING PROTEIN YXEM-RELATED"/>
    <property type="match status" value="1"/>
</dbReference>
<evidence type="ECO:0000256" key="1">
    <source>
        <dbReference type="ARBA" id="ARBA00022729"/>
    </source>
</evidence>
<keyword evidence="4" id="KW-1185">Reference proteome</keyword>
<protein>
    <recommendedName>
        <fullName evidence="2">Solute-binding protein family 3/N-terminal domain-containing protein</fullName>
    </recommendedName>
</protein>
<dbReference type="PANTHER" id="PTHR35936">
    <property type="entry name" value="MEMBRANE-BOUND LYTIC MUREIN TRANSGLYCOSYLASE F"/>
    <property type="match status" value="1"/>
</dbReference>
<dbReference type="AlphaFoldDB" id="A0AA88YR48"/>
<comment type="caution">
    <text evidence="3">The sequence shown here is derived from an EMBL/GenBank/DDBJ whole genome shotgun (WGS) entry which is preliminary data.</text>
</comment>
<reference evidence="3" key="1">
    <citation type="submission" date="2019-08" db="EMBL/GenBank/DDBJ databases">
        <title>The improved chromosome-level genome for the pearl oyster Pinctada fucata martensii using PacBio sequencing and Hi-C.</title>
        <authorList>
            <person name="Zheng Z."/>
        </authorList>
    </citation>
    <scope>NUCLEOTIDE SEQUENCE</scope>
    <source>
        <strain evidence="3">ZZ-2019</strain>
        <tissue evidence="3">Adductor muscle</tissue>
    </source>
</reference>
<keyword evidence="1" id="KW-0732">Signal</keyword>